<evidence type="ECO:0000313" key="5">
    <source>
        <dbReference type="Proteomes" id="UP000076078"/>
    </source>
</evidence>
<keyword evidence="5" id="KW-1185">Reference proteome</keyword>
<dbReference type="PANTHER" id="PTHR31318:SF2">
    <property type="entry name" value="PECTIN LYASE-LIKE FAMILY PROTEIN-RELATED"/>
    <property type="match status" value="1"/>
</dbReference>
<keyword evidence="1" id="KW-1133">Transmembrane helix</keyword>
<comment type="caution">
    <text evidence="4">The sequence shown here is derived from an EMBL/GenBank/DDBJ whole genome shotgun (WGS) entry which is preliminary data.</text>
</comment>
<dbReference type="Proteomes" id="UP000076078">
    <property type="component" value="Unassembled WGS sequence"/>
</dbReference>
<dbReference type="EMBL" id="LODT01000020">
    <property type="protein sequence ID" value="KYQ99873.1"/>
    <property type="molecule type" value="Genomic_DNA"/>
</dbReference>
<dbReference type="InterPro" id="IPR011050">
    <property type="entry name" value="Pectin_lyase_fold/virulence"/>
</dbReference>
<dbReference type="Pfam" id="PF13229">
    <property type="entry name" value="Beta_helix"/>
    <property type="match status" value="1"/>
</dbReference>
<evidence type="ECO:0000259" key="3">
    <source>
        <dbReference type="Pfam" id="PF13229"/>
    </source>
</evidence>
<evidence type="ECO:0000256" key="1">
    <source>
        <dbReference type="SAM" id="Phobius"/>
    </source>
</evidence>
<gene>
    <name evidence="4" type="ORF">DLAC_03825</name>
</gene>
<evidence type="ECO:0000256" key="2">
    <source>
        <dbReference type="SAM" id="SignalP"/>
    </source>
</evidence>
<accession>A0A152A0Z7</accession>
<protein>
    <recommendedName>
        <fullName evidence="3">Right handed beta helix domain-containing protein</fullName>
    </recommendedName>
</protein>
<dbReference type="InParanoid" id="A0A152A0Z7"/>
<dbReference type="Gene3D" id="2.160.20.10">
    <property type="entry name" value="Single-stranded right-handed beta-helix, Pectin lyase-like"/>
    <property type="match status" value="1"/>
</dbReference>
<keyword evidence="1" id="KW-0472">Membrane</keyword>
<feature type="signal peptide" evidence="2">
    <location>
        <begin position="1"/>
        <end position="24"/>
    </location>
</feature>
<dbReference type="SUPFAM" id="SSF51126">
    <property type="entry name" value="Pectin lyase-like"/>
    <property type="match status" value="1"/>
</dbReference>
<reference evidence="4 5" key="1">
    <citation type="submission" date="2015-12" db="EMBL/GenBank/DDBJ databases">
        <title>Dictyostelia acquired genes for synthesis and detection of signals that induce cell-type specialization by lateral gene transfer from prokaryotes.</title>
        <authorList>
            <person name="Gloeckner G."/>
            <person name="Schaap P."/>
        </authorList>
    </citation>
    <scope>NUCLEOTIDE SEQUENCE [LARGE SCALE GENOMIC DNA]</scope>
    <source>
        <strain evidence="4 5">TK</strain>
    </source>
</reference>
<dbReference type="OMA" id="IMIANDD"/>
<proteinExistence type="predicted"/>
<dbReference type="AlphaFoldDB" id="A0A152A0Z7"/>
<sequence>MTKSYLLLLLLVVICNINIKSTNAASVIPNLGDEKCTIYISVNNAVNSSYSNCGSDNIKNPCPSLDLGVQSCINQSITGNMFFIFDNGTYELTKNQTLSFYNQFVTLVGDPSGGTIFDLSNIKSTVFSIIENTQTSKTTDVTSLNINQMNFQNYYGITQTTAGSIVYVNSSVCQTLISVVDSVFSNAYGESGVVFNLFVNDQHVAGKDPKTISVSVLNTNFTGISAESGAVFNAQYMVDLYLTSVIITNSSSNSSLIYSQFGGVNFQGLEISKSNVHFNGLIMIANDDEPTQVPVIEGSKFSDNYGAAGGNQSIILSFASTLLLKNSVFSNNSIPGLWVKYFASNLNTLSNVTFENSSGPVVVADVQSQLFINQCEFIGNSIATAQLHNYGIVTVTNADSIQIFNGTFTGNTGVSIYTNNCAQVEISNVISDDNKSTGLLNCLSSTVSLTGLNINVSISDQENTLYAHSVNCQEDCTLSSTDQQFQCSNQSNSSSDKRKPKLEPLDILFICIGGVVFLGLILFIVFMVKKYRHGKHDYHLLH</sequence>
<keyword evidence="1" id="KW-0812">Transmembrane</keyword>
<dbReference type="InterPro" id="IPR012334">
    <property type="entry name" value="Pectin_lyas_fold"/>
</dbReference>
<feature type="chain" id="PRO_5007593573" description="Right handed beta helix domain-containing protein" evidence="2">
    <location>
        <begin position="25"/>
        <end position="542"/>
    </location>
</feature>
<organism evidence="4 5">
    <name type="scientific">Tieghemostelium lacteum</name>
    <name type="common">Slime mold</name>
    <name type="synonym">Dictyostelium lacteum</name>
    <dbReference type="NCBI Taxonomy" id="361077"/>
    <lineage>
        <taxon>Eukaryota</taxon>
        <taxon>Amoebozoa</taxon>
        <taxon>Evosea</taxon>
        <taxon>Eumycetozoa</taxon>
        <taxon>Dictyostelia</taxon>
        <taxon>Dictyosteliales</taxon>
        <taxon>Raperosteliaceae</taxon>
        <taxon>Tieghemostelium</taxon>
    </lineage>
</organism>
<dbReference type="InterPro" id="IPR039448">
    <property type="entry name" value="Beta_helix"/>
</dbReference>
<evidence type="ECO:0000313" key="4">
    <source>
        <dbReference type="EMBL" id="KYQ99873.1"/>
    </source>
</evidence>
<dbReference type="PANTHER" id="PTHR31318">
    <property type="entry name" value="EXPRESSED PROTEIN-RELATED"/>
    <property type="match status" value="1"/>
</dbReference>
<feature type="transmembrane region" description="Helical" evidence="1">
    <location>
        <begin position="507"/>
        <end position="528"/>
    </location>
</feature>
<keyword evidence="2" id="KW-0732">Signal</keyword>
<feature type="domain" description="Right handed beta helix" evidence="3">
    <location>
        <begin position="247"/>
        <end position="397"/>
    </location>
</feature>
<name>A0A152A0Z7_TIELA</name>